<dbReference type="OrthoDB" id="9812123at2"/>
<proteinExistence type="inferred from homology"/>
<evidence type="ECO:0000256" key="3">
    <source>
        <dbReference type="ARBA" id="ARBA00008663"/>
    </source>
</evidence>
<keyword evidence="6" id="KW-0479">Metal-binding</keyword>
<protein>
    <recommendedName>
        <fullName evidence="4 13">Pyruvate kinase</fullName>
        <ecNumber evidence="4 13">2.7.1.40</ecNumber>
    </recommendedName>
</protein>
<accession>A0A1G6JYU2</accession>
<dbReference type="InterPro" id="IPR015795">
    <property type="entry name" value="Pyrv_Knase_C"/>
</dbReference>
<gene>
    <name evidence="18" type="primary">pyk</name>
    <name evidence="18" type="ORF">E4650_04795</name>
    <name evidence="17" type="ORF">SAMN04488588_0678</name>
</gene>
<dbReference type="Gene3D" id="2.40.33.10">
    <property type="entry name" value="PK beta-barrel domain-like"/>
    <property type="match status" value="1"/>
</dbReference>
<evidence type="ECO:0000313" key="19">
    <source>
        <dbReference type="Proteomes" id="UP000199322"/>
    </source>
</evidence>
<dbReference type="AlphaFoldDB" id="A0A1G6JYU2"/>
<keyword evidence="8 14" id="KW-0418">Kinase</keyword>
<evidence type="ECO:0000256" key="13">
    <source>
        <dbReference type="NCBIfam" id="TIGR01064"/>
    </source>
</evidence>
<dbReference type="GO" id="GO:0004743">
    <property type="term" value="F:pyruvate kinase activity"/>
    <property type="evidence" value="ECO:0007669"/>
    <property type="project" value="UniProtKB-UniRule"/>
</dbReference>
<dbReference type="Pfam" id="PF00224">
    <property type="entry name" value="PK"/>
    <property type="match status" value="1"/>
</dbReference>
<evidence type="ECO:0000259" key="16">
    <source>
        <dbReference type="Pfam" id="PF02887"/>
    </source>
</evidence>
<comment type="similarity">
    <text evidence="3 14">Belongs to the pyruvate kinase family.</text>
</comment>
<feature type="domain" description="Pyruvate kinase C-terminal" evidence="16">
    <location>
        <begin position="359"/>
        <end position="472"/>
    </location>
</feature>
<keyword evidence="10 14" id="KW-0460">Magnesium</keyword>
<organism evidence="17 19">
    <name type="scientific">Geotoga petraea</name>
    <dbReference type="NCBI Taxonomy" id="28234"/>
    <lineage>
        <taxon>Bacteria</taxon>
        <taxon>Thermotogati</taxon>
        <taxon>Thermotogota</taxon>
        <taxon>Thermotogae</taxon>
        <taxon>Petrotogales</taxon>
        <taxon>Petrotogaceae</taxon>
        <taxon>Geotoga</taxon>
    </lineage>
</organism>
<comment type="cofactor">
    <cofactor evidence="1">
        <name>K(+)</name>
        <dbReference type="ChEBI" id="CHEBI:29103"/>
    </cofactor>
</comment>
<reference evidence="18 20" key="2">
    <citation type="submission" date="2019-04" db="EMBL/GenBank/DDBJ databases">
        <title>Draft genome sequence data and analysis of a Fermenting Bacterium, Geotoga petraea strain HO-Geo1, isolated from heavy-oil petroleum reservoir in Russia.</title>
        <authorList>
            <person name="Grouzdev D.S."/>
            <person name="Semenova E.M."/>
            <person name="Sokolova D.S."/>
            <person name="Tourova T.P."/>
            <person name="Poltaraus A.B."/>
            <person name="Nazina T.N."/>
        </authorList>
    </citation>
    <scope>NUCLEOTIDE SEQUENCE [LARGE SCALE GENOMIC DNA]</scope>
    <source>
        <strain evidence="18 20">HO-Geo1</strain>
    </source>
</reference>
<keyword evidence="19" id="KW-1185">Reference proteome</keyword>
<dbReference type="Proteomes" id="UP000199322">
    <property type="component" value="Unassembled WGS sequence"/>
</dbReference>
<dbReference type="PRINTS" id="PR01050">
    <property type="entry name" value="PYRUVTKNASE"/>
</dbReference>
<evidence type="ECO:0000256" key="10">
    <source>
        <dbReference type="ARBA" id="ARBA00022842"/>
    </source>
</evidence>
<dbReference type="SUPFAM" id="SSF52935">
    <property type="entry name" value="PK C-terminal domain-like"/>
    <property type="match status" value="1"/>
</dbReference>
<feature type="domain" description="Pyruvate kinase barrel" evidence="15">
    <location>
        <begin position="4"/>
        <end position="325"/>
    </location>
</feature>
<dbReference type="NCBIfam" id="NF004978">
    <property type="entry name" value="PRK06354.1"/>
    <property type="match status" value="1"/>
</dbReference>
<evidence type="ECO:0000256" key="1">
    <source>
        <dbReference type="ARBA" id="ARBA00001958"/>
    </source>
</evidence>
<dbReference type="GO" id="GO:0000287">
    <property type="term" value="F:magnesium ion binding"/>
    <property type="evidence" value="ECO:0007669"/>
    <property type="project" value="UniProtKB-UniRule"/>
</dbReference>
<dbReference type="GO" id="GO:0005524">
    <property type="term" value="F:ATP binding"/>
    <property type="evidence" value="ECO:0007669"/>
    <property type="project" value="UniProtKB-KW"/>
</dbReference>
<evidence type="ECO:0000256" key="2">
    <source>
        <dbReference type="ARBA" id="ARBA00004997"/>
    </source>
</evidence>
<dbReference type="EMBL" id="SRME01000002">
    <property type="protein sequence ID" value="TGG88364.1"/>
    <property type="molecule type" value="Genomic_DNA"/>
</dbReference>
<dbReference type="Gene3D" id="3.20.20.60">
    <property type="entry name" value="Phosphoenolpyruvate-binding domains"/>
    <property type="match status" value="1"/>
</dbReference>
<dbReference type="InterPro" id="IPR015806">
    <property type="entry name" value="Pyrv_Knase_insert_dom_sf"/>
</dbReference>
<comment type="catalytic activity">
    <reaction evidence="14">
        <text>pyruvate + ATP = phosphoenolpyruvate + ADP + H(+)</text>
        <dbReference type="Rhea" id="RHEA:18157"/>
        <dbReference type="ChEBI" id="CHEBI:15361"/>
        <dbReference type="ChEBI" id="CHEBI:15378"/>
        <dbReference type="ChEBI" id="CHEBI:30616"/>
        <dbReference type="ChEBI" id="CHEBI:58702"/>
        <dbReference type="ChEBI" id="CHEBI:456216"/>
        <dbReference type="EC" id="2.7.1.40"/>
    </reaction>
</comment>
<evidence type="ECO:0000313" key="18">
    <source>
        <dbReference type="EMBL" id="TGG88364.1"/>
    </source>
</evidence>
<dbReference type="InterPro" id="IPR015813">
    <property type="entry name" value="Pyrv/PenolPyrv_kinase-like_dom"/>
</dbReference>
<dbReference type="InterPro" id="IPR001697">
    <property type="entry name" value="Pyr_Knase"/>
</dbReference>
<dbReference type="FunFam" id="2.40.33.10:FF:000001">
    <property type="entry name" value="Pyruvate kinase"/>
    <property type="match status" value="1"/>
</dbReference>
<evidence type="ECO:0000256" key="9">
    <source>
        <dbReference type="ARBA" id="ARBA00022840"/>
    </source>
</evidence>
<reference evidence="17 19" key="1">
    <citation type="submission" date="2016-10" db="EMBL/GenBank/DDBJ databases">
        <authorList>
            <person name="de Groot N.N."/>
        </authorList>
    </citation>
    <scope>NUCLEOTIDE SEQUENCE [LARGE SCALE GENOMIC DNA]</scope>
    <source>
        <strain evidence="17 19">WG14</strain>
    </source>
</reference>
<keyword evidence="12 17" id="KW-0670">Pyruvate</keyword>
<dbReference type="InterPro" id="IPR011037">
    <property type="entry name" value="Pyrv_Knase-like_insert_dom_sf"/>
</dbReference>
<dbReference type="Gene3D" id="3.40.1380.20">
    <property type="entry name" value="Pyruvate kinase, C-terminal domain"/>
    <property type="match status" value="1"/>
</dbReference>
<dbReference type="Pfam" id="PF02887">
    <property type="entry name" value="PK_C"/>
    <property type="match status" value="1"/>
</dbReference>
<evidence type="ECO:0000259" key="15">
    <source>
        <dbReference type="Pfam" id="PF00224"/>
    </source>
</evidence>
<sequence length="474" mass="52077">MSEKKTRIVCTIGPATESKEMMKDLMKTGMNVARLNTSHGDPEIHANRIKRLKEVRKELRKPLAILLDLEGPKMRTTTFKDKEVELIDGNEFVLTSEDIDGDEKKVGLTYKGLPEDVNKGDIILLDDGKIKLEVISTDGVNVKTKIINGGVIRDRRGINIPSVDIRLPALTEKDLMYLEHAVEWGVEYIAQSFVRKAEDISQTKELLTKFGAPDIPVIAKIETLQAIDNLEEIIDKSDGVMVARGDLGVEVPVQKVPLLQKRIIEIANAQSKPVITATQMLETMIDNPVPTRAEATDIANAILDGTDAVMLSAETSIGNYPLQAVQVMVDVSLETEKYINDYSSKFEKFVNSGGDAATNAISRAAVDTAKELGLSTIIATTYSGYTARAISRFRRDLNIIAASPREETFNRMALVWGVTPVIMTKFIDTDSMLDNVSNIAKSLGLCKKGDEIIVTAGIPYGFSGTTNLLKVHKV</sequence>
<keyword evidence="5 14" id="KW-0808">Transferase</keyword>
<evidence type="ECO:0000313" key="17">
    <source>
        <dbReference type="EMBL" id="SDC23877.1"/>
    </source>
</evidence>
<dbReference type="STRING" id="28234.SAMN04488588_0678"/>
<evidence type="ECO:0000256" key="6">
    <source>
        <dbReference type="ARBA" id="ARBA00022723"/>
    </source>
</evidence>
<evidence type="ECO:0000313" key="20">
    <source>
        <dbReference type="Proteomes" id="UP000297288"/>
    </source>
</evidence>
<evidence type="ECO:0000256" key="8">
    <source>
        <dbReference type="ARBA" id="ARBA00022777"/>
    </source>
</evidence>
<dbReference type="GO" id="GO:0016301">
    <property type="term" value="F:kinase activity"/>
    <property type="evidence" value="ECO:0007669"/>
    <property type="project" value="UniProtKB-KW"/>
</dbReference>
<dbReference type="RefSeq" id="WP_091402805.1">
    <property type="nucleotide sequence ID" value="NZ_FMYV01000002.1"/>
</dbReference>
<dbReference type="PANTHER" id="PTHR11817">
    <property type="entry name" value="PYRUVATE KINASE"/>
    <property type="match status" value="1"/>
</dbReference>
<dbReference type="NCBIfam" id="TIGR01064">
    <property type="entry name" value="pyruv_kin"/>
    <property type="match status" value="1"/>
</dbReference>
<dbReference type="UniPathway" id="UPA00109">
    <property type="reaction ID" value="UER00188"/>
</dbReference>
<dbReference type="SUPFAM" id="SSF50800">
    <property type="entry name" value="PK beta-barrel domain-like"/>
    <property type="match status" value="1"/>
</dbReference>
<dbReference type="InterPro" id="IPR015793">
    <property type="entry name" value="Pyrv_Knase_brl"/>
</dbReference>
<keyword evidence="9" id="KW-0067">ATP-binding</keyword>
<dbReference type="SUPFAM" id="SSF51621">
    <property type="entry name" value="Phosphoenolpyruvate/pyruvate domain"/>
    <property type="match status" value="1"/>
</dbReference>
<dbReference type="NCBIfam" id="NF004491">
    <property type="entry name" value="PRK05826.1"/>
    <property type="match status" value="1"/>
</dbReference>
<evidence type="ECO:0000256" key="4">
    <source>
        <dbReference type="ARBA" id="ARBA00012142"/>
    </source>
</evidence>
<comment type="pathway">
    <text evidence="2 14">Carbohydrate degradation; glycolysis; pyruvate from D-glyceraldehyde 3-phosphate: step 5/5.</text>
</comment>
<dbReference type="InterPro" id="IPR036918">
    <property type="entry name" value="Pyrv_Knase_C_sf"/>
</dbReference>
<dbReference type="InterPro" id="IPR040442">
    <property type="entry name" value="Pyrv_kinase-like_dom_sf"/>
</dbReference>
<dbReference type="PROSITE" id="PS00110">
    <property type="entry name" value="PYRUVATE_KINASE"/>
    <property type="match status" value="1"/>
</dbReference>
<evidence type="ECO:0000256" key="11">
    <source>
        <dbReference type="ARBA" id="ARBA00023152"/>
    </source>
</evidence>
<evidence type="ECO:0000256" key="12">
    <source>
        <dbReference type="ARBA" id="ARBA00023317"/>
    </source>
</evidence>
<evidence type="ECO:0000256" key="14">
    <source>
        <dbReference type="RuleBase" id="RU000504"/>
    </source>
</evidence>
<dbReference type="InterPro" id="IPR018209">
    <property type="entry name" value="Pyrv_Knase_AS"/>
</dbReference>
<evidence type="ECO:0000256" key="7">
    <source>
        <dbReference type="ARBA" id="ARBA00022741"/>
    </source>
</evidence>
<name>A0A1G6JYU2_9BACT</name>
<evidence type="ECO:0000256" key="5">
    <source>
        <dbReference type="ARBA" id="ARBA00022679"/>
    </source>
</evidence>
<keyword evidence="11 14" id="KW-0324">Glycolysis</keyword>
<dbReference type="GO" id="GO:0030955">
    <property type="term" value="F:potassium ion binding"/>
    <property type="evidence" value="ECO:0007669"/>
    <property type="project" value="UniProtKB-UniRule"/>
</dbReference>
<keyword evidence="7" id="KW-0547">Nucleotide-binding</keyword>
<dbReference type="EMBL" id="FMYV01000002">
    <property type="protein sequence ID" value="SDC23877.1"/>
    <property type="molecule type" value="Genomic_DNA"/>
</dbReference>
<dbReference type="EC" id="2.7.1.40" evidence="4 13"/>
<dbReference type="Proteomes" id="UP000297288">
    <property type="component" value="Unassembled WGS sequence"/>
</dbReference>